<comment type="similarity">
    <text evidence="1">Belongs to the BolA/IbaG family.</text>
</comment>
<proteinExistence type="inferred from homology"/>
<evidence type="ECO:0000313" key="2">
    <source>
        <dbReference type="EMBL" id="OCW58257.1"/>
    </source>
</evidence>
<gene>
    <name evidence="2" type="ORF">AWJ14_21430</name>
</gene>
<name>A0A1C1YXR1_9HYPH</name>
<dbReference type="Gene3D" id="3.30.300.90">
    <property type="entry name" value="BolA-like"/>
    <property type="match status" value="1"/>
</dbReference>
<dbReference type="PIRSF" id="PIRSF003113">
    <property type="entry name" value="BolA"/>
    <property type="match status" value="1"/>
</dbReference>
<organism evidence="2 3">
    <name type="scientific">Hoeflea olei</name>
    <dbReference type="NCBI Taxonomy" id="1480615"/>
    <lineage>
        <taxon>Bacteria</taxon>
        <taxon>Pseudomonadati</taxon>
        <taxon>Pseudomonadota</taxon>
        <taxon>Alphaproteobacteria</taxon>
        <taxon>Hyphomicrobiales</taxon>
        <taxon>Rhizobiaceae</taxon>
        <taxon>Hoeflea</taxon>
    </lineage>
</organism>
<dbReference type="EMBL" id="LQZT01000008">
    <property type="protein sequence ID" value="OCW58257.1"/>
    <property type="molecule type" value="Genomic_DNA"/>
</dbReference>
<protein>
    <submittedName>
        <fullName evidence="2">BolA family transcriptional regulator</fullName>
    </submittedName>
</protein>
<dbReference type="InterPro" id="IPR036065">
    <property type="entry name" value="BolA-like_sf"/>
</dbReference>
<dbReference type="RefSeq" id="WP_066176841.1">
    <property type="nucleotide sequence ID" value="NZ_LQZT01000008.1"/>
</dbReference>
<dbReference type="STRING" id="1480615.AWJ14_21430"/>
<dbReference type="OrthoDB" id="9811118at2"/>
<sequence length="100" mass="11251">MSRQNRIETALTDRFHPERLAVINESHLHAGHHHSGSDHHEAFDGTGETHFRIRIVSDAFSGMNRIERHRAVNALLKDELDSGLHAMAVEASAPGEPTRW</sequence>
<dbReference type="SUPFAM" id="SSF82657">
    <property type="entry name" value="BolA-like"/>
    <property type="match status" value="1"/>
</dbReference>
<dbReference type="InterPro" id="IPR002634">
    <property type="entry name" value="BolA"/>
</dbReference>
<accession>A0A1C1YXR1</accession>
<keyword evidence="3" id="KW-1185">Reference proteome</keyword>
<evidence type="ECO:0000256" key="1">
    <source>
        <dbReference type="RuleBase" id="RU003860"/>
    </source>
</evidence>
<comment type="caution">
    <text evidence="2">The sequence shown here is derived from an EMBL/GenBank/DDBJ whole genome shotgun (WGS) entry which is preliminary data.</text>
</comment>
<reference evidence="2 3" key="1">
    <citation type="submission" date="2015-12" db="EMBL/GenBank/DDBJ databases">
        <authorList>
            <person name="Shamseldin A."/>
            <person name="Moawad H."/>
            <person name="Abd El-Rahim W.M."/>
            <person name="Sadowsky M.J."/>
        </authorList>
    </citation>
    <scope>NUCLEOTIDE SEQUENCE [LARGE SCALE GENOMIC DNA]</scope>
    <source>
        <strain evidence="2 3">JC234</strain>
    </source>
</reference>
<dbReference type="Proteomes" id="UP000094795">
    <property type="component" value="Unassembled WGS sequence"/>
</dbReference>
<dbReference type="AlphaFoldDB" id="A0A1C1YXR1"/>
<evidence type="ECO:0000313" key="3">
    <source>
        <dbReference type="Proteomes" id="UP000094795"/>
    </source>
</evidence>
<dbReference type="PANTHER" id="PTHR46230:SF7">
    <property type="entry name" value="BOLA-LIKE PROTEIN 1"/>
    <property type="match status" value="1"/>
</dbReference>
<dbReference type="GO" id="GO:0016226">
    <property type="term" value="P:iron-sulfur cluster assembly"/>
    <property type="evidence" value="ECO:0007669"/>
    <property type="project" value="TreeGrafter"/>
</dbReference>
<dbReference type="Pfam" id="PF01722">
    <property type="entry name" value="BolA"/>
    <property type="match status" value="1"/>
</dbReference>
<dbReference type="PANTHER" id="PTHR46230">
    <property type="match status" value="1"/>
</dbReference>